<dbReference type="Proteomes" id="UP000060487">
    <property type="component" value="Unassembled WGS sequence"/>
</dbReference>
<dbReference type="EMBL" id="LNQR01000024">
    <property type="protein sequence ID" value="KWT92015.1"/>
    <property type="molecule type" value="Genomic_DNA"/>
</dbReference>
<proteinExistence type="predicted"/>
<feature type="region of interest" description="Disordered" evidence="1">
    <location>
        <begin position="28"/>
        <end position="52"/>
    </location>
</feature>
<gene>
    <name evidence="2" type="ORF">ASN18_0623</name>
</gene>
<name>A0ABR5SI67_9BACT</name>
<protein>
    <submittedName>
        <fullName evidence="2">Uncharacterized protein</fullName>
    </submittedName>
</protein>
<feature type="region of interest" description="Disordered" evidence="1">
    <location>
        <begin position="69"/>
        <end position="98"/>
    </location>
</feature>
<feature type="compositionally biased region" description="Basic and acidic residues" evidence="1">
    <location>
        <begin position="33"/>
        <end position="44"/>
    </location>
</feature>
<organism evidence="2 3">
    <name type="scientific">Candidatus Magnetominusculus xianensis</name>
    <dbReference type="NCBI Taxonomy" id="1748249"/>
    <lineage>
        <taxon>Bacteria</taxon>
        <taxon>Pseudomonadati</taxon>
        <taxon>Nitrospirota</taxon>
        <taxon>Nitrospiria</taxon>
        <taxon>Nitrospirales</taxon>
        <taxon>Nitrospiraceae</taxon>
        <taxon>Candidatus Magnetominusculus</taxon>
    </lineage>
</organism>
<sequence>MAVDSVNGGMTYTGYIQSTLLQSTQNTGAIRDTNGDNDKGKIEGSKGGGQNNAFLNSVMQTLNQLGIAPTLQPGAPQAPTSTANTGGENTQSGDNKDNQALPAFMYSLFQAISQNSQGTSPSDTNLTSSLQNILQNLNSNTPDTPDTPDTQEASASQLNSAFQNLVQTLQGGSSSGSLSSLQAFLQTLIQNLSNQPQQGANALGVGNIVDTTG</sequence>
<evidence type="ECO:0000256" key="1">
    <source>
        <dbReference type="SAM" id="MobiDB-lite"/>
    </source>
</evidence>
<evidence type="ECO:0000313" key="2">
    <source>
        <dbReference type="EMBL" id="KWT92015.1"/>
    </source>
</evidence>
<reference evidence="2 3" key="1">
    <citation type="submission" date="2015-11" db="EMBL/GenBank/DDBJ databases">
        <authorList>
            <person name="Lin W."/>
        </authorList>
    </citation>
    <scope>NUCLEOTIDE SEQUENCE [LARGE SCALE GENOMIC DNA]</scope>
    <source>
        <strain evidence="2 3">HCH-1</strain>
    </source>
</reference>
<evidence type="ECO:0000313" key="3">
    <source>
        <dbReference type="Proteomes" id="UP000060487"/>
    </source>
</evidence>
<dbReference type="RefSeq" id="WP_085051150.1">
    <property type="nucleotide sequence ID" value="NZ_LNQR01000024.1"/>
</dbReference>
<feature type="compositionally biased region" description="Polar residues" evidence="1">
    <location>
        <begin position="78"/>
        <end position="93"/>
    </location>
</feature>
<accession>A0ABR5SI67</accession>
<comment type="caution">
    <text evidence="2">The sequence shown here is derived from an EMBL/GenBank/DDBJ whole genome shotgun (WGS) entry which is preliminary data.</text>
</comment>
<keyword evidence="3" id="KW-1185">Reference proteome</keyword>